<reference evidence="1" key="1">
    <citation type="submission" date="2023-10" db="EMBL/GenBank/DDBJ databases">
        <authorList>
            <person name="Chen Y."/>
            <person name="Shah S."/>
            <person name="Dougan E. K."/>
            <person name="Thang M."/>
            <person name="Chan C."/>
        </authorList>
    </citation>
    <scope>NUCLEOTIDE SEQUENCE [LARGE SCALE GENOMIC DNA]</scope>
</reference>
<gene>
    <name evidence="1" type="ORF">PCOR1329_LOCUS1500</name>
</gene>
<evidence type="ECO:0000313" key="2">
    <source>
        <dbReference type="Proteomes" id="UP001189429"/>
    </source>
</evidence>
<protein>
    <submittedName>
        <fullName evidence="1">Uncharacterized protein</fullName>
    </submittedName>
</protein>
<dbReference type="Proteomes" id="UP001189429">
    <property type="component" value="Unassembled WGS sequence"/>
</dbReference>
<name>A0ABN9PBF4_9DINO</name>
<sequence>MEQLRPLRELVFRWVEAASDVLRLSAFARGVDAMLELAPARSGRTGFLHLGTELLMEWRLEAVAHALDQRSRHPLARVILAGDANVHLAYVVAHDQSRARLHCRQRAADRAIEAALEAAGLRAFNPVAPTRVPGHCIDLVLGVVGNPIPARVHPDLVGGSDNRLVLADVPCAIAAPLCLGFGRVLWASGSEWEGGLLDVSSLLDHVAALVEGAAGAPAMKPDCQKQMRARAGIRAPLNPASFADHMAFKHAVDMALWEKRRHAVARHVHLRSVSLAAAERFLSGYFQGAARFSVQLDAAEAARLSRSVAEIRRVGARSPAAPFPAPPDAHTLDEVSRAIAMLKPHKCTVRGTNAALLAEVPAGRRLTRALDLPTWWALADEKWAFGVAPFNAMLLGAFQAGVRGPDWLLLDDVLAQDHQRVCLHGFLSPVFALGCGTAQGRRLSVPVFNAQLRWLADEVAPALPRGRATLIPSFTRRAFHEALEA</sequence>
<proteinExistence type="predicted"/>
<feature type="non-terminal residue" evidence="1">
    <location>
        <position position="485"/>
    </location>
</feature>
<accession>A0ABN9PBF4</accession>
<comment type="caution">
    <text evidence="1">The sequence shown here is derived from an EMBL/GenBank/DDBJ whole genome shotgun (WGS) entry which is preliminary data.</text>
</comment>
<keyword evidence="2" id="KW-1185">Reference proteome</keyword>
<organism evidence="1 2">
    <name type="scientific">Prorocentrum cordatum</name>
    <dbReference type="NCBI Taxonomy" id="2364126"/>
    <lineage>
        <taxon>Eukaryota</taxon>
        <taxon>Sar</taxon>
        <taxon>Alveolata</taxon>
        <taxon>Dinophyceae</taxon>
        <taxon>Prorocentrales</taxon>
        <taxon>Prorocentraceae</taxon>
        <taxon>Prorocentrum</taxon>
    </lineage>
</organism>
<dbReference type="EMBL" id="CAUYUJ010000366">
    <property type="protein sequence ID" value="CAK0790141.1"/>
    <property type="molecule type" value="Genomic_DNA"/>
</dbReference>
<evidence type="ECO:0000313" key="1">
    <source>
        <dbReference type="EMBL" id="CAK0790141.1"/>
    </source>
</evidence>